<dbReference type="Pfam" id="PF13340">
    <property type="entry name" value="DUF4096"/>
    <property type="match status" value="1"/>
</dbReference>
<comment type="caution">
    <text evidence="2">The sequence shown here is derived from an EMBL/GenBank/DDBJ whole genome shotgun (WGS) entry which is preliminary data.</text>
</comment>
<dbReference type="PANTHER" id="PTHR46637">
    <property type="entry name" value="TIS1421-TRANSPOSASE PROTEIN A"/>
    <property type="match status" value="1"/>
</dbReference>
<dbReference type="InterPro" id="IPR052909">
    <property type="entry name" value="Transposase_6_like"/>
</dbReference>
<dbReference type="Proteomes" id="UP001556098">
    <property type="component" value="Unassembled WGS sequence"/>
</dbReference>
<reference evidence="2 3" key="1">
    <citation type="submission" date="2024-07" db="EMBL/GenBank/DDBJ databases">
        <title>Marimonas sp.nov., isolated from tidal-flat sediment.</title>
        <authorList>
            <person name="Jayan J.N."/>
            <person name="Lee S.S."/>
        </authorList>
    </citation>
    <scope>NUCLEOTIDE SEQUENCE [LARGE SCALE GENOMIC DNA]</scope>
    <source>
        <strain evidence="2 3">MJW-29</strain>
    </source>
</reference>
<keyword evidence="3" id="KW-1185">Reference proteome</keyword>
<name>A0ABV3RUE7_9RHOB</name>
<organism evidence="2 3">
    <name type="scientific">Sulfitobacter sediminis</name>
    <dbReference type="NCBI Taxonomy" id="3234186"/>
    <lineage>
        <taxon>Bacteria</taxon>
        <taxon>Pseudomonadati</taxon>
        <taxon>Pseudomonadota</taxon>
        <taxon>Alphaproteobacteria</taxon>
        <taxon>Rhodobacterales</taxon>
        <taxon>Roseobacteraceae</taxon>
        <taxon>Sulfitobacter</taxon>
    </lineage>
</organism>
<gene>
    <name evidence="2" type="ORF">AB2B41_23865</name>
</gene>
<feature type="domain" description="Insertion element IS402-like" evidence="1">
    <location>
        <begin position="6"/>
        <end position="47"/>
    </location>
</feature>
<dbReference type="EMBL" id="JBFNXX010000309">
    <property type="protein sequence ID" value="MEW9922632.1"/>
    <property type="molecule type" value="Genomic_DNA"/>
</dbReference>
<protein>
    <submittedName>
        <fullName evidence="2">Transposase</fullName>
    </submittedName>
</protein>
<proteinExistence type="predicted"/>
<dbReference type="RefSeq" id="WP_367880299.1">
    <property type="nucleotide sequence ID" value="NZ_JBFNXX010000309.1"/>
</dbReference>
<accession>A0ABV3RUE7</accession>
<evidence type="ECO:0000313" key="3">
    <source>
        <dbReference type="Proteomes" id="UP001556098"/>
    </source>
</evidence>
<sequence length="48" mass="5651">MARSDMSDLEWEFIKAVLPNKTRGKKRVDDRRVINGIFYVLRTGIPWA</sequence>
<evidence type="ECO:0000313" key="2">
    <source>
        <dbReference type="EMBL" id="MEW9922632.1"/>
    </source>
</evidence>
<dbReference type="PANTHER" id="PTHR46637:SF1">
    <property type="entry name" value="BLL5188 PROTEIN"/>
    <property type="match status" value="1"/>
</dbReference>
<dbReference type="InterPro" id="IPR025161">
    <property type="entry name" value="IS402-like_dom"/>
</dbReference>
<evidence type="ECO:0000259" key="1">
    <source>
        <dbReference type="Pfam" id="PF13340"/>
    </source>
</evidence>
<feature type="non-terminal residue" evidence="2">
    <location>
        <position position="48"/>
    </location>
</feature>